<protein>
    <recommendedName>
        <fullName evidence="3">Putative hydro-lyase H010_07731</fullName>
        <ecNumber evidence="3">4.2.1.-</ecNumber>
    </recommendedName>
</protein>
<dbReference type="NCBIfam" id="NF003969">
    <property type="entry name" value="PRK05463.1"/>
    <property type="match status" value="1"/>
</dbReference>
<dbReference type="PANTHER" id="PTHR32022:SF10">
    <property type="entry name" value="D-GLUTAMATE CYCLASE, MITOCHONDRIAL"/>
    <property type="match status" value="1"/>
</dbReference>
<dbReference type="InterPro" id="IPR038021">
    <property type="entry name" value="Putative_hydro-lyase"/>
</dbReference>
<keyword evidence="2 3" id="KW-0456">Lyase</keyword>
<evidence type="ECO:0000256" key="1">
    <source>
        <dbReference type="ARBA" id="ARBA00007896"/>
    </source>
</evidence>
<evidence type="ECO:0000313" key="4">
    <source>
        <dbReference type="EMBL" id="MDG5975132.1"/>
    </source>
</evidence>
<evidence type="ECO:0000313" key="5">
    <source>
        <dbReference type="Proteomes" id="UP001152876"/>
    </source>
</evidence>
<dbReference type="FunFam" id="3.30.2040.10:FF:000001">
    <property type="entry name" value="D-glutamate cyclase, mitochondrial"/>
    <property type="match status" value="1"/>
</dbReference>
<dbReference type="InterPro" id="IPR016938">
    <property type="entry name" value="UPF0317"/>
</dbReference>
<dbReference type="SUPFAM" id="SSF160920">
    <property type="entry name" value="PSTPO5379-like"/>
    <property type="match status" value="1"/>
</dbReference>
<evidence type="ECO:0000256" key="2">
    <source>
        <dbReference type="ARBA" id="ARBA00023239"/>
    </source>
</evidence>
<dbReference type="InterPro" id="IPR009906">
    <property type="entry name" value="D-Glu_cyclase"/>
</dbReference>
<dbReference type="Proteomes" id="UP001152876">
    <property type="component" value="Unassembled WGS sequence"/>
</dbReference>
<gene>
    <name evidence="4" type="ORF">H010_07731</name>
</gene>
<comment type="similarity">
    <text evidence="1 3">Belongs to the D-glutamate cyclase family.</text>
</comment>
<proteinExistence type="inferred from homology"/>
<dbReference type="GO" id="GO:0016829">
    <property type="term" value="F:lyase activity"/>
    <property type="evidence" value="ECO:0007669"/>
    <property type="project" value="UniProtKB-KW"/>
</dbReference>
<sequence length="274" mass="29956">MESASDEMRRVFGREGMQDAGHVRRLIRQGLWTGHTSGLADDHVQGNLVILPQAQADDFLRYCQRNPKPCPLLAVSEPGQPLLPRLGAGIDIRTDVPRYRVWRDGELVDEPSDITALWRDDLVSFVIGCSFSFEQALMEAGLPLRHVEQGRNVAMFRTNVPTEAAGPFSGPLVVTMRPMRASAVIRAVQVTSRFPNVHGAPVHIGDPSLIGITDLSKPDYGDAVDVMPDELPVFWACGVTPQAAIQQARPAFCITHAPGAMLITDLLNSQLASF</sequence>
<dbReference type="HAMAP" id="MF_01830">
    <property type="entry name" value="Hydro_lyase"/>
    <property type="match status" value="1"/>
</dbReference>
<name>A0A9X4NQ50_9BURK</name>
<dbReference type="Gene3D" id="3.30.2040.10">
    <property type="entry name" value="PSTPO5379-like domain"/>
    <property type="match status" value="1"/>
</dbReference>
<dbReference type="PIRSF" id="PIRSF029755">
    <property type="entry name" value="UCP029755"/>
    <property type="match status" value="1"/>
</dbReference>
<dbReference type="Gene3D" id="3.40.1640.10">
    <property type="entry name" value="PSTPO5379-like"/>
    <property type="match status" value="1"/>
</dbReference>
<dbReference type="EMBL" id="AOGK01000005">
    <property type="protein sequence ID" value="MDG5975132.1"/>
    <property type="molecule type" value="Genomic_DNA"/>
</dbReference>
<dbReference type="PANTHER" id="PTHR32022">
    <property type="entry name" value="D-GLUTAMATE CYCLASE, MITOCHONDRIAL"/>
    <property type="match status" value="1"/>
</dbReference>
<dbReference type="EC" id="4.2.1.-" evidence="3"/>
<organism evidence="4 5">
    <name type="scientific">Hydrogenophaga taeniospiralis CCUG 15921</name>
    <dbReference type="NCBI Taxonomy" id="1281780"/>
    <lineage>
        <taxon>Bacteria</taxon>
        <taxon>Pseudomonadati</taxon>
        <taxon>Pseudomonadota</taxon>
        <taxon>Betaproteobacteria</taxon>
        <taxon>Burkholderiales</taxon>
        <taxon>Comamonadaceae</taxon>
        <taxon>Hydrogenophaga</taxon>
    </lineage>
</organism>
<accession>A0A9X4NQ50</accession>
<comment type="caution">
    <text evidence="4">The sequence shown here is derived from an EMBL/GenBank/DDBJ whole genome shotgun (WGS) entry which is preliminary data.</text>
</comment>
<dbReference type="AlphaFoldDB" id="A0A9X4NQ50"/>
<reference evidence="4" key="1">
    <citation type="submission" date="2013-01" db="EMBL/GenBank/DDBJ databases">
        <title>Genome draft of Hydrogenophaga taeniospiralis 2K1.</title>
        <authorList>
            <person name="Gomila M."/>
            <person name="Lalucat J."/>
        </authorList>
    </citation>
    <scope>NUCLEOTIDE SEQUENCE</scope>
    <source>
        <strain evidence="4">CCUG 15921</strain>
    </source>
</reference>
<dbReference type="Pfam" id="PF07286">
    <property type="entry name" value="D-Glu_cyclase"/>
    <property type="match status" value="1"/>
</dbReference>
<evidence type="ECO:0000256" key="3">
    <source>
        <dbReference type="HAMAP-Rule" id="MF_01830"/>
    </source>
</evidence>
<keyword evidence="5" id="KW-1185">Reference proteome</keyword>